<protein>
    <submittedName>
        <fullName evidence="3">Uncharacterized protein</fullName>
    </submittedName>
</protein>
<feature type="repeat" description="WD" evidence="1">
    <location>
        <begin position="331"/>
        <end position="364"/>
    </location>
</feature>
<sequence length="1110" mass="125325">MDGSLKSSDLSLEVLGGASHNKVSELKEENINYDSDNEFGSIDLNFDDKDCLSGIDSSIDECFNDKGPPLDDDIIDAIGSENNLITLSQKEDNIFSEIKDFITRRKSGSRSQSSLTNSDSTTHVRTSSQFSSIPYGIIPKASYEHGNMCSDIMGVTYNNRMRQFIILDAKGITTWKRDAVDHRVNRVLEYPKYEYKLITHLVYAKKHNCYFGLGKDFSLKVFNRDFMETCSVSADLRSVLFMLFNPVRDELITGGVGGTKVWQFHQQAGKAFGSLRPLGNYGLTLKQELPNVGGGWVKRVDLDYNLEHLYCCSDTGLHVYDLDGKEILKFESAHSMTITGCRYSQYANFLVTCSVDCEVKVWSVLGGLVHTFRGHSRAVTSLMLHPATSSIVITCSLDGSIRMWSLDTMECHYSIVVSVDGVLWMGQTDDNILYLCTARTLTLWNINYCVQFCAHARSNVTSLSCCGGKDKTTRLMVISEDSSVRLMARSNMKNMSTVLPPPSISPLQKVMSVCYSRQRNTMYLLIDPYEIWVYTTRTDPACRIAVWDVSDLQRNFISTKTAVDKVEDVSSPARTTFNKPPPSHRATEGGSANQPIANCCCLAVLNSDAIFWSAQGKSCTEQDVFLLLGLEVFMFLNKSNYFDINETRPPNVKPCSIKYVLNNKEQARYKKKQMHACRNLCPFNGTLFFLYQDGRILFMDPVVKAQKYLEFKTGKDAVLDISHDVNHNSLHTLYKVKGMMLVHIWNLPDLELQNEVYMAPDLEAYTRLDNSLFTGYTSGCVLFHSLEKVKDIGLNKARMLPNVEDVVETHHKPEHLAPITTVDVCISLKLFCSCSNDGAIKIWTEDGSLLTEIMLDSSLTTACFLNNMGDLVIGFQKHLFFIDHSKIYSQMVVPESDMDTFDKESVIYEDPAVMYEGIIPYPDPITLENYLVPFDIEFSKDFFEGKVELEPQSLKPVEIERASRASMAPTEIYVSPDATPRRRLSLVDLTVDSSVTNGDLADFMHKTIEHMEEKDKRDMRQMHFELKRESESRSSALRRKLRVKLKLINAGNKKDAPPKEQATKKKQAEQLKFSFPRFGKSPGPTPESSSPPTPDLMSEPEDLLVSFFNH</sequence>
<proteinExistence type="predicted"/>
<evidence type="ECO:0000256" key="2">
    <source>
        <dbReference type="SAM" id="MobiDB-lite"/>
    </source>
</evidence>
<dbReference type="Gene3D" id="2.130.10.10">
    <property type="entry name" value="YVTN repeat-like/Quinoprotein amine dehydrogenase"/>
    <property type="match status" value="2"/>
</dbReference>
<keyword evidence="1" id="KW-0853">WD repeat</keyword>
<dbReference type="Proteomes" id="UP001497497">
    <property type="component" value="Unassembled WGS sequence"/>
</dbReference>
<dbReference type="SUPFAM" id="SSF50978">
    <property type="entry name" value="WD40 repeat-like"/>
    <property type="match status" value="3"/>
</dbReference>
<feature type="region of interest" description="Disordered" evidence="2">
    <location>
        <begin position="1049"/>
        <end position="1110"/>
    </location>
</feature>
<evidence type="ECO:0000313" key="4">
    <source>
        <dbReference type="Proteomes" id="UP001497497"/>
    </source>
</evidence>
<reference evidence="3 4" key="1">
    <citation type="submission" date="2024-04" db="EMBL/GenBank/DDBJ databases">
        <authorList>
            <consortium name="Genoscope - CEA"/>
            <person name="William W."/>
        </authorList>
    </citation>
    <scope>NUCLEOTIDE SEQUENCE [LARGE SCALE GENOMIC DNA]</scope>
</reference>
<dbReference type="InterPro" id="IPR036322">
    <property type="entry name" value="WD40_repeat_dom_sf"/>
</dbReference>
<dbReference type="AlphaFoldDB" id="A0AAV2HMU2"/>
<name>A0AAV2HMU2_LYMST</name>
<dbReference type="PROSITE" id="PS50294">
    <property type="entry name" value="WD_REPEATS_REGION"/>
    <property type="match status" value="1"/>
</dbReference>
<dbReference type="PANTHER" id="PTHR45532:SF3">
    <property type="match status" value="1"/>
</dbReference>
<dbReference type="Pfam" id="PF00400">
    <property type="entry name" value="WD40"/>
    <property type="match status" value="3"/>
</dbReference>
<dbReference type="PROSITE" id="PS50082">
    <property type="entry name" value="WD_REPEATS_2"/>
    <property type="match status" value="2"/>
</dbReference>
<feature type="compositionally biased region" description="Basic and acidic residues" evidence="2">
    <location>
        <begin position="1052"/>
        <end position="1069"/>
    </location>
</feature>
<evidence type="ECO:0000313" key="3">
    <source>
        <dbReference type="EMBL" id="CAL1535162.1"/>
    </source>
</evidence>
<dbReference type="SMART" id="SM00320">
    <property type="entry name" value="WD40"/>
    <property type="match status" value="5"/>
</dbReference>
<comment type="caution">
    <text evidence="3">The sequence shown here is derived from an EMBL/GenBank/DDBJ whole genome shotgun (WGS) entry which is preliminary data.</text>
</comment>
<feature type="compositionally biased region" description="Pro residues" evidence="2">
    <location>
        <begin position="1083"/>
        <end position="1094"/>
    </location>
</feature>
<evidence type="ECO:0000256" key="1">
    <source>
        <dbReference type="PROSITE-ProRule" id="PRU00221"/>
    </source>
</evidence>
<dbReference type="PANTHER" id="PTHR45532">
    <property type="entry name" value="WD REPEAT-CONTAINING PROTEIN 97"/>
    <property type="match status" value="1"/>
</dbReference>
<dbReference type="InterPro" id="IPR015943">
    <property type="entry name" value="WD40/YVTN_repeat-like_dom_sf"/>
</dbReference>
<feature type="repeat" description="WD" evidence="1">
    <location>
        <begin position="372"/>
        <end position="414"/>
    </location>
</feature>
<keyword evidence="4" id="KW-1185">Reference proteome</keyword>
<dbReference type="EMBL" id="CAXITT010000193">
    <property type="protein sequence ID" value="CAL1535162.1"/>
    <property type="molecule type" value="Genomic_DNA"/>
</dbReference>
<organism evidence="3 4">
    <name type="scientific">Lymnaea stagnalis</name>
    <name type="common">Great pond snail</name>
    <name type="synonym">Helix stagnalis</name>
    <dbReference type="NCBI Taxonomy" id="6523"/>
    <lineage>
        <taxon>Eukaryota</taxon>
        <taxon>Metazoa</taxon>
        <taxon>Spiralia</taxon>
        <taxon>Lophotrochozoa</taxon>
        <taxon>Mollusca</taxon>
        <taxon>Gastropoda</taxon>
        <taxon>Heterobranchia</taxon>
        <taxon>Euthyneura</taxon>
        <taxon>Panpulmonata</taxon>
        <taxon>Hygrophila</taxon>
        <taxon>Lymnaeoidea</taxon>
        <taxon>Lymnaeidae</taxon>
        <taxon>Lymnaea</taxon>
    </lineage>
</organism>
<feature type="region of interest" description="Disordered" evidence="2">
    <location>
        <begin position="571"/>
        <end position="590"/>
    </location>
</feature>
<gene>
    <name evidence="3" type="ORF">GSLYS_00009122001</name>
</gene>
<dbReference type="InterPro" id="IPR001680">
    <property type="entry name" value="WD40_rpt"/>
</dbReference>
<accession>A0AAV2HMU2</accession>